<sequence length="126" mass="14482">MVSGRQTSRQVTGGIAERQAEQLLLNAGMRLMARNYRCKQGELDLVMRDADTVVFVEVRYRRRDLWGDASETVDWRKQKRLIAAAHFYLLTHPHLADQPCRFDVVAAVGDPADPASYRWIREAFTC</sequence>
<gene>
    <name evidence="3" type="ORF">GCM10009083_16980</name>
</gene>
<proteinExistence type="inferred from homology"/>
<dbReference type="RefSeq" id="WP_373288219.1">
    <property type="nucleotide sequence ID" value="NZ_BMNN01000003.1"/>
</dbReference>
<dbReference type="NCBIfam" id="NF009150">
    <property type="entry name" value="PRK12497.1-3"/>
    <property type="match status" value="1"/>
</dbReference>
<evidence type="ECO:0000256" key="2">
    <source>
        <dbReference type="HAMAP-Rule" id="MF_00048"/>
    </source>
</evidence>
<dbReference type="EMBL" id="BMNN01000003">
    <property type="protein sequence ID" value="GGJ00808.1"/>
    <property type="molecule type" value="Genomic_DNA"/>
</dbReference>
<dbReference type="PANTHER" id="PTHR34039">
    <property type="entry name" value="UPF0102 PROTEIN YRAN"/>
    <property type="match status" value="1"/>
</dbReference>
<dbReference type="InterPro" id="IPR011856">
    <property type="entry name" value="tRNA_endonuc-like_dom_sf"/>
</dbReference>
<dbReference type="HAMAP" id="MF_00048">
    <property type="entry name" value="UPF0102"/>
    <property type="match status" value="1"/>
</dbReference>
<evidence type="ECO:0000313" key="4">
    <source>
        <dbReference type="Proteomes" id="UP000633263"/>
    </source>
</evidence>
<evidence type="ECO:0000313" key="3">
    <source>
        <dbReference type="EMBL" id="GGJ00808.1"/>
    </source>
</evidence>
<dbReference type="NCBIfam" id="TIGR00252">
    <property type="entry name" value="YraN family protein"/>
    <property type="match status" value="1"/>
</dbReference>
<accession>A0ABQ2CS63</accession>
<reference evidence="4" key="1">
    <citation type="journal article" date="2019" name="Int. J. Syst. Evol. Microbiol.">
        <title>The Global Catalogue of Microorganisms (GCM) 10K type strain sequencing project: providing services to taxonomists for standard genome sequencing and annotation.</title>
        <authorList>
            <consortium name="The Broad Institute Genomics Platform"/>
            <consortium name="The Broad Institute Genome Sequencing Center for Infectious Disease"/>
            <person name="Wu L."/>
            <person name="Ma J."/>
        </authorList>
    </citation>
    <scope>NUCLEOTIDE SEQUENCE [LARGE SCALE GENOMIC DNA]</scope>
    <source>
        <strain evidence="4">JCM 11590</strain>
    </source>
</reference>
<protein>
    <recommendedName>
        <fullName evidence="2">UPF0102 protein GCM10009083_16980</fullName>
    </recommendedName>
</protein>
<organism evidence="3 4">
    <name type="scientific">Halopseudomonas pertucinogena</name>
    <dbReference type="NCBI Taxonomy" id="86175"/>
    <lineage>
        <taxon>Bacteria</taxon>
        <taxon>Pseudomonadati</taxon>
        <taxon>Pseudomonadota</taxon>
        <taxon>Gammaproteobacteria</taxon>
        <taxon>Pseudomonadales</taxon>
        <taxon>Pseudomonadaceae</taxon>
        <taxon>Halopseudomonas</taxon>
    </lineage>
</organism>
<dbReference type="SUPFAM" id="SSF52980">
    <property type="entry name" value="Restriction endonuclease-like"/>
    <property type="match status" value="1"/>
</dbReference>
<comment type="similarity">
    <text evidence="1 2">Belongs to the UPF0102 family.</text>
</comment>
<keyword evidence="4" id="KW-1185">Reference proteome</keyword>
<dbReference type="InterPro" id="IPR011335">
    <property type="entry name" value="Restrct_endonuc-II-like"/>
</dbReference>
<dbReference type="PANTHER" id="PTHR34039:SF1">
    <property type="entry name" value="UPF0102 PROTEIN YRAN"/>
    <property type="match status" value="1"/>
</dbReference>
<dbReference type="Proteomes" id="UP000633263">
    <property type="component" value="Unassembled WGS sequence"/>
</dbReference>
<dbReference type="Pfam" id="PF02021">
    <property type="entry name" value="UPF0102"/>
    <property type="match status" value="1"/>
</dbReference>
<name>A0ABQ2CS63_9GAMM</name>
<dbReference type="Gene3D" id="3.40.1350.10">
    <property type="match status" value="1"/>
</dbReference>
<comment type="caution">
    <text evidence="3">The sequence shown here is derived from an EMBL/GenBank/DDBJ whole genome shotgun (WGS) entry which is preliminary data.</text>
</comment>
<evidence type="ECO:0000256" key="1">
    <source>
        <dbReference type="ARBA" id="ARBA00006738"/>
    </source>
</evidence>
<dbReference type="InterPro" id="IPR003509">
    <property type="entry name" value="UPF0102_YraN-like"/>
</dbReference>
<dbReference type="CDD" id="cd20736">
    <property type="entry name" value="PoNe_Nuclease"/>
    <property type="match status" value="1"/>
</dbReference>